<dbReference type="Pfam" id="PF00009">
    <property type="entry name" value="GTP_EFTU"/>
    <property type="match status" value="1"/>
</dbReference>
<dbReference type="Pfam" id="PF22594">
    <property type="entry name" value="GTP-eEF1A_C"/>
    <property type="match status" value="1"/>
</dbReference>
<dbReference type="InterPro" id="IPR009000">
    <property type="entry name" value="Transl_B-barrel_sf"/>
</dbReference>
<keyword evidence="4" id="KW-0547">Nucleotide-binding</keyword>
<keyword evidence="11" id="KW-0251">Elongation factor</keyword>
<dbReference type="SUPFAM" id="SSF52540">
    <property type="entry name" value="P-loop containing nucleoside triphosphate hydrolases"/>
    <property type="match status" value="1"/>
</dbReference>
<dbReference type="GO" id="GO:0005737">
    <property type="term" value="C:cytoplasm"/>
    <property type="evidence" value="ECO:0007669"/>
    <property type="project" value="UniProtKB-SubCell"/>
</dbReference>
<dbReference type="PANTHER" id="PTHR23115">
    <property type="entry name" value="TRANSLATION FACTOR"/>
    <property type="match status" value="1"/>
</dbReference>
<evidence type="ECO:0000313" key="11">
    <source>
        <dbReference type="EMBL" id="QKY88665.1"/>
    </source>
</evidence>
<feature type="domain" description="Tr-type G" evidence="10">
    <location>
        <begin position="3"/>
        <end position="228"/>
    </location>
</feature>
<dbReference type="InterPro" id="IPR050100">
    <property type="entry name" value="TRAFAC_GTPase_members"/>
</dbReference>
<keyword evidence="5" id="KW-0378">Hydrolase</keyword>
<dbReference type="PROSITE" id="PS51722">
    <property type="entry name" value="G_TR_2"/>
    <property type="match status" value="1"/>
</dbReference>
<dbReference type="InterPro" id="IPR004161">
    <property type="entry name" value="EFTu-like_2"/>
</dbReference>
<dbReference type="EMBL" id="MN056880">
    <property type="protein sequence ID" value="QKY88665.1"/>
    <property type="molecule type" value="mRNA"/>
</dbReference>
<evidence type="ECO:0000256" key="5">
    <source>
        <dbReference type="ARBA" id="ARBA00022801"/>
    </source>
</evidence>
<keyword evidence="6" id="KW-0648">Protein biosynthesis</keyword>
<dbReference type="GO" id="GO:0005525">
    <property type="term" value="F:GTP binding"/>
    <property type="evidence" value="ECO:0007669"/>
    <property type="project" value="UniProtKB-KW"/>
</dbReference>
<reference evidence="11" key="1">
    <citation type="submission" date="2019-06" db="EMBL/GenBank/DDBJ databases">
        <title>De novo transcriptome assembly of the myxozoan parasite Tetracapsuloides bryosalmonae: A two-host sequencing approach to uncover specific expression profiles.</title>
        <authorList>
            <person name="Faber M."/>
            <person name="Yoon S."/>
            <person name="Shaw S."/>
            <person name="de Paiva Alves E."/>
            <person name="Okamura B."/>
            <person name="Hartikainen H."/>
            <person name="Secombes C.J."/>
            <person name="Holland J.W."/>
        </authorList>
    </citation>
    <scope>NUCLEOTIDE SEQUENCE</scope>
    <source>
        <tissue evidence="11">Spore sac</tissue>
    </source>
</reference>
<evidence type="ECO:0000256" key="8">
    <source>
        <dbReference type="ARBA" id="ARBA00049117"/>
    </source>
</evidence>
<accession>A0A859IQF0</accession>
<protein>
    <submittedName>
        <fullName evidence="11">Elongation factor 1 alpha</fullName>
    </submittedName>
</protein>
<keyword evidence="3" id="KW-0963">Cytoplasm</keyword>
<comment type="similarity">
    <text evidence="2">Belongs to the TRAFAC class translation factor GTPase superfamily. Classic translation factor GTPase family. EF-Tu/EF-1A subfamily.</text>
</comment>
<keyword evidence="7" id="KW-0342">GTP-binding</keyword>
<name>A0A859IQF0_9CNID</name>
<evidence type="ECO:0000256" key="7">
    <source>
        <dbReference type="ARBA" id="ARBA00023134"/>
    </source>
</evidence>
<dbReference type="CDD" id="cd01883">
    <property type="entry name" value="EF1_alpha"/>
    <property type="match status" value="1"/>
</dbReference>
<dbReference type="GO" id="GO:0003924">
    <property type="term" value="F:GTPase activity"/>
    <property type="evidence" value="ECO:0007669"/>
    <property type="project" value="InterPro"/>
</dbReference>
<dbReference type="InterPro" id="IPR009001">
    <property type="entry name" value="Transl_elong_EF1A/Init_IF2_C"/>
</dbReference>
<comment type="catalytic activity">
    <reaction evidence="8">
        <text>GTP + H2O = GDP + phosphate + H(+)</text>
        <dbReference type="Rhea" id="RHEA:19669"/>
        <dbReference type="ChEBI" id="CHEBI:15377"/>
        <dbReference type="ChEBI" id="CHEBI:15378"/>
        <dbReference type="ChEBI" id="CHEBI:37565"/>
        <dbReference type="ChEBI" id="CHEBI:43474"/>
        <dbReference type="ChEBI" id="CHEBI:58189"/>
    </reaction>
    <physiologicalReaction direction="left-to-right" evidence="8">
        <dbReference type="Rhea" id="RHEA:19670"/>
    </physiologicalReaction>
</comment>
<feature type="region of interest" description="Disordered" evidence="9">
    <location>
        <begin position="436"/>
        <end position="468"/>
    </location>
</feature>
<evidence type="ECO:0000259" key="10">
    <source>
        <dbReference type="PROSITE" id="PS51722"/>
    </source>
</evidence>
<dbReference type="FunFam" id="3.40.50.300:FF:000204">
    <property type="entry name" value="Translation elongation factor Tu"/>
    <property type="match status" value="1"/>
</dbReference>
<organism evidence="11">
    <name type="scientific">Tetracapsuloides bryosalmonae</name>
    <dbReference type="NCBI Taxonomy" id="271932"/>
    <lineage>
        <taxon>Eukaryota</taxon>
        <taxon>Metazoa</taxon>
        <taxon>Cnidaria</taxon>
        <taxon>Myxozoa</taxon>
        <taxon>Malacosporea</taxon>
        <taxon>Malacovalvulida</taxon>
        <taxon>Saccosporidae</taxon>
        <taxon>Tetracapsuloides</taxon>
    </lineage>
</organism>
<dbReference type="SUPFAM" id="SSF50465">
    <property type="entry name" value="EF-Tu/eEF-1alpha/eIF2-gamma C-terminal domain"/>
    <property type="match status" value="1"/>
</dbReference>
<evidence type="ECO:0000256" key="1">
    <source>
        <dbReference type="ARBA" id="ARBA00004496"/>
    </source>
</evidence>
<dbReference type="InterPro" id="IPR054696">
    <property type="entry name" value="GTP-eEF1A_C"/>
</dbReference>
<dbReference type="Gene3D" id="2.40.30.10">
    <property type="entry name" value="Translation factors"/>
    <property type="match status" value="2"/>
</dbReference>
<evidence type="ECO:0000256" key="4">
    <source>
        <dbReference type="ARBA" id="ARBA00022741"/>
    </source>
</evidence>
<dbReference type="InterPro" id="IPR000795">
    <property type="entry name" value="T_Tr_GTP-bd_dom"/>
</dbReference>
<dbReference type="Pfam" id="PF03144">
    <property type="entry name" value="GTP_EFTU_D2"/>
    <property type="match status" value="1"/>
</dbReference>
<dbReference type="AlphaFoldDB" id="A0A859IQF0"/>
<dbReference type="PRINTS" id="PR00315">
    <property type="entry name" value="ELONGATNFCT"/>
</dbReference>
<sequence>MSKEKLNIVVIGHVDSGKSTTSGHLIWKAGGIDTRILEKYEKESAQIGKASFKYAWVLDCHKAERIRGVTIESMAKQFETSNRIVTIIDAPGHKDFIKNMITGTSQADVALLVIPATMGECETACAKDGQAREHSALANCFGIKNMIVGVNKMDAVGYDENRFNEVVEGAKRFLKPLGFNEERTMFVPISGYCGDNLVEKSANMPWFKGFKDGKYTLLDAFDLAPIPERLNSRPLRIPINNVFKIAGIGSVNSGRVETGTISPGNKILIAPGNIGGEVKSVQIMHEDVPEGKSGEIVAFNARIDASNIPVSRGMVVGKAADNPPRETESFTAKVYFIKNISKVGIKAGFKPNMMVHTANACAEIVKITDSYDKKTNKLTGVIPETCKQGDVIVCTFKPIKPLIVEPVTEFPPLGRFALREQQNTFAVGVVQTTVSRDPNAKPGVPAAKGASSTAKGTAPAAKNVAKKK</sequence>
<evidence type="ECO:0000256" key="6">
    <source>
        <dbReference type="ARBA" id="ARBA00022917"/>
    </source>
</evidence>
<dbReference type="InterPro" id="IPR027417">
    <property type="entry name" value="P-loop_NTPase"/>
</dbReference>
<dbReference type="Gene3D" id="3.40.50.300">
    <property type="entry name" value="P-loop containing nucleotide triphosphate hydrolases"/>
    <property type="match status" value="1"/>
</dbReference>
<evidence type="ECO:0000256" key="2">
    <source>
        <dbReference type="ARBA" id="ARBA00007249"/>
    </source>
</evidence>
<comment type="subcellular location">
    <subcellularLocation>
        <location evidence="1">Cytoplasm</location>
    </subcellularLocation>
</comment>
<dbReference type="GO" id="GO:0003746">
    <property type="term" value="F:translation elongation factor activity"/>
    <property type="evidence" value="ECO:0007669"/>
    <property type="project" value="UniProtKB-KW"/>
</dbReference>
<evidence type="ECO:0000256" key="3">
    <source>
        <dbReference type="ARBA" id="ARBA00022490"/>
    </source>
</evidence>
<evidence type="ECO:0000256" key="9">
    <source>
        <dbReference type="SAM" id="MobiDB-lite"/>
    </source>
</evidence>
<proteinExistence type="evidence at transcript level"/>
<dbReference type="SUPFAM" id="SSF50447">
    <property type="entry name" value="Translation proteins"/>
    <property type="match status" value="1"/>
</dbReference>